<dbReference type="Proteomes" id="UP000550729">
    <property type="component" value="Unassembled WGS sequence"/>
</dbReference>
<sequence length="188" mass="20954">MASTELPRIAPQSLDEWHGWLEAHHSTSTGAWVVLARNRTEPVSYEDLVCEALCWGWIDGLANPLDDQLTMLRFTPRRPDSAWAATNKRRVDDLVAAGRMRSAGQKLIDDAKASGAWTLLDDAEALVESDELRAALDAVPDARRHWDTFPPSARKFGLTQIAFAKRPETKTRRIAKIVEQAAANIRPS</sequence>
<dbReference type="Pfam" id="PF13376">
    <property type="entry name" value="OmdA"/>
    <property type="match status" value="1"/>
</dbReference>
<accession>A0A848KT68</accession>
<dbReference type="RefSeq" id="WP_170194170.1">
    <property type="nucleotide sequence ID" value="NZ_JABBNB010000009.1"/>
</dbReference>
<keyword evidence="2" id="KW-1185">Reference proteome</keyword>
<evidence type="ECO:0000313" key="1">
    <source>
        <dbReference type="EMBL" id="NMO01660.1"/>
    </source>
</evidence>
<gene>
    <name evidence="1" type="ORF">HH308_10590</name>
</gene>
<reference evidence="1 2" key="1">
    <citation type="submission" date="2020-04" db="EMBL/GenBank/DDBJ databases">
        <title>Gordonia sp. nov. TBRC 11910.</title>
        <authorList>
            <person name="Suriyachadkun C."/>
        </authorList>
    </citation>
    <scope>NUCLEOTIDE SEQUENCE [LARGE SCALE GENOMIC DNA]</scope>
    <source>
        <strain evidence="1 2">TBRC 11910</strain>
    </source>
</reference>
<dbReference type="AlphaFoldDB" id="A0A848KT68"/>
<name>A0A848KT68_9ACTN</name>
<comment type="caution">
    <text evidence="1">The sequence shown here is derived from an EMBL/GenBank/DDBJ whole genome shotgun (WGS) entry which is preliminary data.</text>
</comment>
<evidence type="ECO:0000313" key="2">
    <source>
        <dbReference type="Proteomes" id="UP000550729"/>
    </source>
</evidence>
<proteinExistence type="predicted"/>
<organism evidence="1 2">
    <name type="scientific">Gordonia asplenii</name>
    <dbReference type="NCBI Taxonomy" id="2725283"/>
    <lineage>
        <taxon>Bacteria</taxon>
        <taxon>Bacillati</taxon>
        <taxon>Actinomycetota</taxon>
        <taxon>Actinomycetes</taxon>
        <taxon>Mycobacteriales</taxon>
        <taxon>Gordoniaceae</taxon>
        <taxon>Gordonia</taxon>
    </lineage>
</organism>
<protein>
    <submittedName>
        <fullName evidence="1">Uncharacterized protein</fullName>
    </submittedName>
</protein>
<dbReference type="EMBL" id="JABBNB010000009">
    <property type="protein sequence ID" value="NMO01660.1"/>
    <property type="molecule type" value="Genomic_DNA"/>
</dbReference>